<dbReference type="Gene3D" id="3.30.470.20">
    <property type="entry name" value="ATP-grasp fold, B domain"/>
    <property type="match status" value="1"/>
</dbReference>
<dbReference type="Pfam" id="PF03199">
    <property type="entry name" value="GSH_synthase"/>
    <property type="match status" value="1"/>
</dbReference>
<evidence type="ECO:0000256" key="11">
    <source>
        <dbReference type="PIRSR" id="PIRSR001558-2"/>
    </source>
</evidence>
<evidence type="ECO:0000313" key="13">
    <source>
        <dbReference type="EMBL" id="ESL08026.1"/>
    </source>
</evidence>
<feature type="binding site" evidence="10">
    <location>
        <position position="477"/>
    </location>
    <ligand>
        <name>ATP</name>
        <dbReference type="ChEBI" id="CHEBI:30616"/>
    </ligand>
</feature>
<dbReference type="EMBL" id="AUPL01004279">
    <property type="protein sequence ID" value="ESL08026.1"/>
    <property type="molecule type" value="Genomic_DNA"/>
</dbReference>
<evidence type="ECO:0000313" key="14">
    <source>
        <dbReference type="Proteomes" id="UP000031737"/>
    </source>
</evidence>
<feature type="binding site" evidence="10">
    <location>
        <position position="344"/>
    </location>
    <ligand>
        <name>ATP</name>
        <dbReference type="ChEBI" id="CHEBI:30616"/>
    </ligand>
</feature>
<dbReference type="InterPro" id="IPR037013">
    <property type="entry name" value="GSH-S_sub-bd_sf"/>
</dbReference>
<dbReference type="Gene3D" id="3.30.1490.50">
    <property type="match status" value="1"/>
</dbReference>
<evidence type="ECO:0000256" key="2">
    <source>
        <dbReference type="ARBA" id="ARBA00010385"/>
    </source>
</evidence>
<feature type="binding site" evidence="10">
    <location>
        <position position="511"/>
    </location>
    <ligand>
        <name>ATP</name>
        <dbReference type="ChEBI" id="CHEBI:30616"/>
    </ligand>
</feature>
<name>A0A061J1P1_TRYRA</name>
<feature type="binding site" evidence="10">
    <location>
        <position position="503"/>
    </location>
    <ligand>
        <name>substrate</name>
    </ligand>
</feature>
<keyword evidence="5 9" id="KW-0479">Metal-binding</keyword>
<feature type="binding site" evidence="11">
    <location>
        <position position="413"/>
    </location>
    <ligand>
        <name>Mg(2+)</name>
        <dbReference type="ChEBI" id="CHEBI:18420"/>
    </ligand>
</feature>
<organism evidence="13 14">
    <name type="scientific">Trypanosoma rangeli SC58</name>
    <dbReference type="NCBI Taxonomy" id="429131"/>
    <lineage>
        <taxon>Eukaryota</taxon>
        <taxon>Discoba</taxon>
        <taxon>Euglenozoa</taxon>
        <taxon>Kinetoplastea</taxon>
        <taxon>Metakinetoplastina</taxon>
        <taxon>Trypanosomatida</taxon>
        <taxon>Trypanosomatidae</taxon>
        <taxon>Trypanosoma</taxon>
        <taxon>Herpetosoma</taxon>
    </lineage>
</organism>
<evidence type="ECO:0000256" key="3">
    <source>
        <dbReference type="ARBA" id="ARBA00022598"/>
    </source>
</evidence>
<gene>
    <name evidence="13" type="ORF">TRSC58_04279</name>
</gene>
<dbReference type="InterPro" id="IPR016185">
    <property type="entry name" value="PreATP-grasp_dom_sf"/>
</dbReference>
<comment type="cofactor">
    <cofactor evidence="9 11">
        <name>Mg(2+)</name>
        <dbReference type="ChEBI" id="CHEBI:18420"/>
    </cofactor>
    <text evidence="9 11">Binds 1 Mg(2+) ion per subunit.</text>
</comment>
<comment type="pathway">
    <text evidence="1 9">Sulfur metabolism; glutathione biosynthesis; glutathione from L-cysteine and L-glutamate: step 2/2.</text>
</comment>
<dbReference type="GO" id="GO:0005829">
    <property type="term" value="C:cytosol"/>
    <property type="evidence" value="ECO:0007669"/>
    <property type="project" value="TreeGrafter"/>
</dbReference>
<protein>
    <recommendedName>
        <fullName evidence="9">Glutathione synthetase</fullName>
        <shortName evidence="9">GSH-S</shortName>
        <ecNumber evidence="9">6.3.2.3</ecNumber>
    </recommendedName>
</protein>
<dbReference type="VEuPathDB" id="TriTrypDB:TRSC58_04279"/>
<dbReference type="GO" id="GO:0000287">
    <property type="term" value="F:magnesium ion binding"/>
    <property type="evidence" value="ECO:0007669"/>
    <property type="project" value="UniProtKB-UniRule"/>
</dbReference>
<comment type="similarity">
    <text evidence="2 9">Belongs to the eukaryotic GSH synthase family.</text>
</comment>
<comment type="catalytic activity">
    <reaction evidence="9">
        <text>gamma-L-glutamyl-L-cysteine + glycine + ATP = glutathione + ADP + phosphate + H(+)</text>
        <dbReference type="Rhea" id="RHEA:13557"/>
        <dbReference type="ChEBI" id="CHEBI:15378"/>
        <dbReference type="ChEBI" id="CHEBI:30616"/>
        <dbReference type="ChEBI" id="CHEBI:43474"/>
        <dbReference type="ChEBI" id="CHEBI:57305"/>
        <dbReference type="ChEBI" id="CHEBI:57925"/>
        <dbReference type="ChEBI" id="CHEBI:58173"/>
        <dbReference type="ChEBI" id="CHEBI:456216"/>
        <dbReference type="EC" id="6.3.2.3"/>
    </reaction>
</comment>
<dbReference type="EC" id="6.3.2.3" evidence="9"/>
<evidence type="ECO:0000256" key="10">
    <source>
        <dbReference type="PIRSR" id="PIRSR001558-1"/>
    </source>
</evidence>
<keyword evidence="4 9" id="KW-0317">Glutathione biosynthesis</keyword>
<dbReference type="Proteomes" id="UP000031737">
    <property type="component" value="Unassembled WGS sequence"/>
</dbReference>
<dbReference type="GO" id="GO:0043295">
    <property type="term" value="F:glutathione binding"/>
    <property type="evidence" value="ECO:0007669"/>
    <property type="project" value="UniProtKB-UniRule"/>
</dbReference>
<dbReference type="OrthoDB" id="2020073at2759"/>
<keyword evidence="7 9" id="KW-0067">ATP-binding</keyword>
<dbReference type="AlphaFoldDB" id="A0A061J1P1"/>
<keyword evidence="14" id="KW-1185">Reference proteome</keyword>
<dbReference type="PIRSF" id="PIRSF001558">
    <property type="entry name" value="GSHase"/>
    <property type="match status" value="1"/>
</dbReference>
<dbReference type="SUPFAM" id="SSF56059">
    <property type="entry name" value="Glutathione synthetase ATP-binding domain-like"/>
    <property type="match status" value="1"/>
</dbReference>
<dbReference type="Gene3D" id="1.10.1080.10">
    <property type="entry name" value="Glutathione Synthetase, Chain A, domain 3"/>
    <property type="match status" value="1"/>
</dbReference>
<dbReference type="InterPro" id="IPR014709">
    <property type="entry name" value="Glutathione_synthase_C_euk"/>
</dbReference>
<evidence type="ECO:0000259" key="12">
    <source>
        <dbReference type="Pfam" id="PF03199"/>
    </source>
</evidence>
<evidence type="ECO:0000256" key="6">
    <source>
        <dbReference type="ARBA" id="ARBA00022741"/>
    </source>
</evidence>
<dbReference type="PANTHER" id="PTHR11130">
    <property type="entry name" value="GLUTATHIONE SYNTHETASE"/>
    <property type="match status" value="1"/>
</dbReference>
<evidence type="ECO:0000256" key="7">
    <source>
        <dbReference type="ARBA" id="ARBA00022840"/>
    </source>
</evidence>
<evidence type="ECO:0000256" key="8">
    <source>
        <dbReference type="ARBA" id="ARBA00022842"/>
    </source>
</evidence>
<comment type="caution">
    <text evidence="13">The sequence shown here is derived from an EMBL/GenBank/DDBJ whole genome shotgun (WGS) entry which is preliminary data.</text>
</comment>
<dbReference type="GO" id="GO:0005524">
    <property type="term" value="F:ATP binding"/>
    <property type="evidence" value="ECO:0007669"/>
    <property type="project" value="UniProtKB-UniRule"/>
</dbReference>
<sequence length="527" mass="58146">MEFVEGTEQLVAKALGLGLTMRMEEHGDAPTHIPLTLQPERMRRGEFDALCRLQLLWNEAVNNTARNFSFLLEALRETAVSDTEFTGKLVDILREVYLGTSPYQPLMLGVFRADYMRSSAAAAEEEADAATAAWKNVEINTISCSFAGLSPLVTDFHQHLAAYQRALQGSTAVNGKSAGATVDVYDGGTLERSTTAKIVPATLAAAVAAWSHQQDFDARRAAYEEEQPQQCRLLDPVVLVIVQENERNVRDQFVLILELLESHGILSLRRTLRELHESMRLHPVPDGPPLAVVDGRYPVAVAYFRSTYVLADFPTEAMWATRLAVERSSAIKCPSIPYHLLTFKKFQQLFCDVDRVLTPIAFVGDAAKAHQLQRHFVPQYSLNPAEVGEAAVQHIIADALQHPARYVLKPQLEGGGNLFFGEAMQEMLRTTESADAALYNRVRREYILMSRIDVHVHSGAFLIHGNVVQLENNICSELGVYGVILSDADGCLLQNACAGYLVRSKPADAEDGGVIRGISALDSLVLM</sequence>
<evidence type="ECO:0000256" key="1">
    <source>
        <dbReference type="ARBA" id="ARBA00004965"/>
    </source>
</evidence>
<feature type="binding site" evidence="10">
    <location>
        <position position="505"/>
    </location>
    <ligand>
        <name>ATP</name>
        <dbReference type="ChEBI" id="CHEBI:30616"/>
    </ligand>
</feature>
<accession>A0A061J1P1</accession>
<keyword evidence="6 9" id="KW-0547">Nucleotide-binding</keyword>
<feature type="binding site" evidence="10">
    <location>
        <position position="252"/>
    </location>
    <ligand>
        <name>substrate</name>
    </ligand>
</feature>
<keyword evidence="3 9" id="KW-0436">Ligase</keyword>
<dbReference type="InterPro" id="IPR014049">
    <property type="entry name" value="Glutathione_synthase_N_euk"/>
</dbReference>
<dbReference type="GO" id="GO:0004363">
    <property type="term" value="F:glutathione synthase activity"/>
    <property type="evidence" value="ECO:0007669"/>
    <property type="project" value="UniProtKB-UniRule"/>
</dbReference>
<evidence type="ECO:0000256" key="5">
    <source>
        <dbReference type="ARBA" id="ARBA00022723"/>
    </source>
</evidence>
<feature type="binding site" evidence="10">
    <location>
        <begin position="449"/>
        <end position="452"/>
    </location>
    <ligand>
        <name>ATP</name>
        <dbReference type="ChEBI" id="CHEBI:30616"/>
    </ligand>
</feature>
<proteinExistence type="inferred from homology"/>
<dbReference type="Pfam" id="PF03917">
    <property type="entry name" value="GSH_synth_ATP"/>
    <property type="match status" value="1"/>
</dbReference>
<dbReference type="InterPro" id="IPR005615">
    <property type="entry name" value="Glutathione_synthase"/>
</dbReference>
<dbReference type="Gene3D" id="3.30.1490.80">
    <property type="match status" value="1"/>
</dbReference>
<dbReference type="UniPathway" id="UPA00142">
    <property type="reaction ID" value="UER00210"/>
</dbReference>
<dbReference type="PANTHER" id="PTHR11130:SF0">
    <property type="entry name" value="GLUTATHIONE SYNTHETASE"/>
    <property type="match status" value="1"/>
</dbReference>
<dbReference type="InterPro" id="IPR004887">
    <property type="entry name" value="GSH_synth_subst-bd"/>
</dbReference>
<dbReference type="InterPro" id="IPR014042">
    <property type="entry name" value="Glutathione_synthase_a-hlx"/>
</dbReference>
<keyword evidence="8 9" id="KW-0460">Magnesium</keyword>
<dbReference type="Gene3D" id="3.40.50.1760">
    <property type="entry name" value="Glutathione synthase, substrate-binding domain superfamily, eukaryotic"/>
    <property type="match status" value="1"/>
</dbReference>
<evidence type="ECO:0000256" key="4">
    <source>
        <dbReference type="ARBA" id="ARBA00022684"/>
    </source>
</evidence>
<reference evidence="13 14" key="1">
    <citation type="submission" date="2013-07" db="EMBL/GenBank/DDBJ databases">
        <authorList>
            <person name="Stoco P.H."/>
            <person name="Wagner G."/>
            <person name="Gerber A."/>
            <person name="Zaha A."/>
            <person name="Thompson C."/>
            <person name="Bartholomeu D.C."/>
            <person name="Luckemeyer D.D."/>
            <person name="Bahia D."/>
            <person name="Loreto E."/>
            <person name="Prestes E.B."/>
            <person name="Lima F.M."/>
            <person name="Rodrigues-Luiz G."/>
            <person name="Vallejo G.A."/>
            <person name="Filho J.F."/>
            <person name="Monteiro K.M."/>
            <person name="Tyler K.M."/>
            <person name="de Almeida L.G."/>
            <person name="Ortiz M.F."/>
            <person name="Siervo M.A."/>
            <person name="de Moraes M.H."/>
            <person name="Cunha O.L."/>
            <person name="Mendonca-Neto R."/>
            <person name="Silva R."/>
            <person name="Teixeira S.M."/>
            <person name="Murta S.M."/>
            <person name="Sincero T.C."/>
            <person name="Mendes T.A."/>
            <person name="Urmenyi T.P."/>
            <person name="Silva V.G."/>
            <person name="da Rocha W.D."/>
            <person name="Andersson B."/>
            <person name="Romanha A.J."/>
            <person name="Steindel M."/>
            <person name="de Vasconcelos A.T."/>
            <person name="Grisard E.C."/>
        </authorList>
    </citation>
    <scope>NUCLEOTIDE SEQUENCE [LARGE SCALE GENOMIC DNA]</scope>
    <source>
        <strain evidence="13 14">SC58</strain>
    </source>
</reference>
<dbReference type="SUPFAM" id="SSF52440">
    <property type="entry name" value="PreATP-grasp domain"/>
    <property type="match status" value="1"/>
</dbReference>
<feature type="domain" description="Glutathione synthase substrate-binding" evidence="12">
    <location>
        <begin position="237"/>
        <end position="340"/>
    </location>
</feature>
<evidence type="ECO:0000256" key="9">
    <source>
        <dbReference type="PIRNR" id="PIRNR001558"/>
    </source>
</evidence>